<feature type="transmembrane region" description="Helical" evidence="7">
    <location>
        <begin position="384"/>
        <end position="406"/>
    </location>
</feature>
<dbReference type="PROSITE" id="PS50850">
    <property type="entry name" value="MFS"/>
    <property type="match status" value="1"/>
</dbReference>
<proteinExistence type="predicted"/>
<feature type="transmembrane region" description="Helical" evidence="7">
    <location>
        <begin position="349"/>
        <end position="372"/>
    </location>
</feature>
<dbReference type="RefSeq" id="WP_091838694.1">
    <property type="nucleotide sequence ID" value="NZ_FOAN01000007.1"/>
</dbReference>
<dbReference type="Gene3D" id="1.20.1250.20">
    <property type="entry name" value="MFS general substrate transporter like domains"/>
    <property type="match status" value="2"/>
</dbReference>
<evidence type="ECO:0000256" key="2">
    <source>
        <dbReference type="ARBA" id="ARBA00022448"/>
    </source>
</evidence>
<organism evidence="9 10">
    <name type="scientific">Bosea lupini</name>
    <dbReference type="NCBI Taxonomy" id="1036779"/>
    <lineage>
        <taxon>Bacteria</taxon>
        <taxon>Pseudomonadati</taxon>
        <taxon>Pseudomonadota</taxon>
        <taxon>Alphaproteobacteria</taxon>
        <taxon>Hyphomicrobiales</taxon>
        <taxon>Boseaceae</taxon>
        <taxon>Bosea</taxon>
    </lineage>
</organism>
<dbReference type="AlphaFoldDB" id="A0A1H7VGV2"/>
<feature type="domain" description="Major facilitator superfamily (MFS) profile" evidence="8">
    <location>
        <begin position="27"/>
        <end position="440"/>
    </location>
</feature>
<keyword evidence="5 7" id="KW-1133">Transmembrane helix</keyword>
<accession>A0A1H7VGV2</accession>
<evidence type="ECO:0000259" key="8">
    <source>
        <dbReference type="PROSITE" id="PS50850"/>
    </source>
</evidence>
<protein>
    <submittedName>
        <fullName evidence="9">Predicted arabinose efflux permease, MFS family</fullName>
    </submittedName>
</protein>
<comment type="subcellular location">
    <subcellularLocation>
        <location evidence="1">Cell membrane</location>
        <topology evidence="1">Multi-pass membrane protein</topology>
    </subcellularLocation>
</comment>
<feature type="transmembrane region" description="Helical" evidence="7">
    <location>
        <begin position="67"/>
        <end position="89"/>
    </location>
</feature>
<dbReference type="InterPro" id="IPR036259">
    <property type="entry name" value="MFS_trans_sf"/>
</dbReference>
<evidence type="ECO:0000256" key="3">
    <source>
        <dbReference type="ARBA" id="ARBA00022475"/>
    </source>
</evidence>
<gene>
    <name evidence="9" type="ORF">SAMN04515666_10795</name>
</gene>
<evidence type="ECO:0000256" key="7">
    <source>
        <dbReference type="SAM" id="Phobius"/>
    </source>
</evidence>
<dbReference type="PANTHER" id="PTHR43045">
    <property type="entry name" value="SHIKIMATE TRANSPORTER"/>
    <property type="match status" value="1"/>
</dbReference>
<dbReference type="InterPro" id="IPR020846">
    <property type="entry name" value="MFS_dom"/>
</dbReference>
<dbReference type="PROSITE" id="PS00216">
    <property type="entry name" value="SUGAR_TRANSPORT_1"/>
    <property type="match status" value="1"/>
</dbReference>
<keyword evidence="10" id="KW-1185">Reference proteome</keyword>
<dbReference type="OrthoDB" id="9783227at2"/>
<feature type="transmembrane region" description="Helical" evidence="7">
    <location>
        <begin position="254"/>
        <end position="279"/>
    </location>
</feature>
<feature type="transmembrane region" description="Helical" evidence="7">
    <location>
        <begin position="321"/>
        <end position="343"/>
    </location>
</feature>
<name>A0A1H7VGV2_9HYPH</name>
<keyword evidence="3" id="KW-1003">Cell membrane</keyword>
<dbReference type="Proteomes" id="UP000199664">
    <property type="component" value="Unassembled WGS sequence"/>
</dbReference>
<reference evidence="10" key="1">
    <citation type="submission" date="2016-10" db="EMBL/GenBank/DDBJ databases">
        <authorList>
            <person name="Varghese N."/>
            <person name="Submissions S."/>
        </authorList>
    </citation>
    <scope>NUCLEOTIDE SEQUENCE [LARGE SCALE GENOMIC DNA]</scope>
    <source>
        <strain evidence="10">LMG 26383,CCUG 61248,R- 45681</strain>
    </source>
</reference>
<feature type="transmembrane region" description="Helical" evidence="7">
    <location>
        <begin position="200"/>
        <end position="219"/>
    </location>
</feature>
<evidence type="ECO:0000256" key="1">
    <source>
        <dbReference type="ARBA" id="ARBA00004651"/>
    </source>
</evidence>
<feature type="transmembrane region" description="Helical" evidence="7">
    <location>
        <begin position="101"/>
        <end position="118"/>
    </location>
</feature>
<dbReference type="EMBL" id="FOAN01000007">
    <property type="protein sequence ID" value="SEM08350.1"/>
    <property type="molecule type" value="Genomic_DNA"/>
</dbReference>
<dbReference type="Pfam" id="PF00083">
    <property type="entry name" value="Sugar_tr"/>
    <property type="match status" value="1"/>
</dbReference>
<evidence type="ECO:0000256" key="5">
    <source>
        <dbReference type="ARBA" id="ARBA00022989"/>
    </source>
</evidence>
<dbReference type="STRING" id="1036779.SAMN04515666_10795"/>
<keyword evidence="4 7" id="KW-0812">Transmembrane</keyword>
<feature type="transmembrane region" description="Helical" evidence="7">
    <location>
        <begin position="412"/>
        <end position="432"/>
    </location>
</feature>
<dbReference type="InterPro" id="IPR005828">
    <property type="entry name" value="MFS_sugar_transport-like"/>
</dbReference>
<feature type="transmembrane region" description="Helical" evidence="7">
    <location>
        <begin position="42"/>
        <end position="61"/>
    </location>
</feature>
<evidence type="ECO:0000256" key="6">
    <source>
        <dbReference type="ARBA" id="ARBA00023136"/>
    </source>
</evidence>
<dbReference type="PANTHER" id="PTHR43045:SF2">
    <property type="entry name" value="INNER MEMBRANE METABOLITE TRANSPORT PROTEIN YHJE"/>
    <property type="match status" value="1"/>
</dbReference>
<keyword evidence="2" id="KW-0813">Transport</keyword>
<evidence type="ECO:0000313" key="9">
    <source>
        <dbReference type="EMBL" id="SEM08350.1"/>
    </source>
</evidence>
<sequence length="441" mass="46939">MSADATIQPSALPAEDHGKDHVSPADIALGVIIGRTSEYFDFFVFGLGCVLVFPELVFPFVDRLTGTLYAFGIFALAFVTRPLGSVLFFAIDRNYGRTTKLTAALFLLGGSTAAIAFLPGYQTIGIWSCVILAAFRLLQGIALGGAWDGLSSLLALNAPANRRGWYTMLPQLGAPFGFILAAGLFAYFEGALSKEDFLGWGWRYPFFVALTINVVALFARLRMVATHEFAELMTTRELMPMPVSELIRVHGRTLILGAFVPLASFALFHLVTIFPVSWINLFTSRSVSEFLLVQAAGGVVGAGAIVTSGLVADQIGRRKTLLLSGAMIGLFSLSSIIAPLLFGDSQAGQTIYVIIGFGLLGLSYGQTAGAVASSFGQQYRYTGAALTSDLAWLLGAGFAPLVALTVSSAFGLAWVGVYLLSGALCTLAALAIDRRMEARYG</sequence>
<feature type="transmembrane region" description="Helical" evidence="7">
    <location>
        <begin position="124"/>
        <end position="147"/>
    </location>
</feature>
<feature type="transmembrane region" description="Helical" evidence="7">
    <location>
        <begin position="168"/>
        <end position="188"/>
    </location>
</feature>
<evidence type="ECO:0000313" key="10">
    <source>
        <dbReference type="Proteomes" id="UP000199664"/>
    </source>
</evidence>
<keyword evidence="6 7" id="KW-0472">Membrane</keyword>
<evidence type="ECO:0000256" key="4">
    <source>
        <dbReference type="ARBA" id="ARBA00022692"/>
    </source>
</evidence>
<dbReference type="InterPro" id="IPR005829">
    <property type="entry name" value="Sugar_transporter_CS"/>
</dbReference>
<dbReference type="SUPFAM" id="SSF103473">
    <property type="entry name" value="MFS general substrate transporter"/>
    <property type="match status" value="1"/>
</dbReference>
<dbReference type="GO" id="GO:0005886">
    <property type="term" value="C:plasma membrane"/>
    <property type="evidence" value="ECO:0007669"/>
    <property type="project" value="UniProtKB-SubCell"/>
</dbReference>
<dbReference type="GO" id="GO:0022857">
    <property type="term" value="F:transmembrane transporter activity"/>
    <property type="evidence" value="ECO:0007669"/>
    <property type="project" value="InterPro"/>
</dbReference>
<feature type="transmembrane region" description="Helical" evidence="7">
    <location>
        <begin position="291"/>
        <end position="312"/>
    </location>
</feature>